<name>L0WBY2_9GAMM</name>
<keyword evidence="4" id="KW-0521">NADP</keyword>
<reference evidence="7 8" key="1">
    <citation type="journal article" date="2012" name="J. Bacteriol.">
        <title>Genome Sequence of the Alkane-Degrading Bacterium Alcanivorax hongdengensis Type Strain A-11-3.</title>
        <authorList>
            <person name="Lai Q."/>
            <person name="Shao Z."/>
        </authorList>
    </citation>
    <scope>NUCLEOTIDE SEQUENCE [LARGE SCALE GENOMIC DNA]</scope>
    <source>
        <strain evidence="7 8">A-11-3</strain>
    </source>
</reference>
<dbReference type="InterPro" id="IPR052206">
    <property type="entry name" value="Retinol_saturase"/>
</dbReference>
<dbReference type="AlphaFoldDB" id="L0WBY2"/>
<dbReference type="Gene3D" id="3.50.50.60">
    <property type="entry name" value="FAD/NAD(P)-binding domain"/>
    <property type="match status" value="2"/>
</dbReference>
<evidence type="ECO:0000256" key="2">
    <source>
        <dbReference type="ARBA" id="ARBA00022729"/>
    </source>
</evidence>
<feature type="domain" description="Amine oxidase" evidence="6">
    <location>
        <begin position="33"/>
        <end position="402"/>
    </location>
</feature>
<keyword evidence="1" id="KW-0285">Flavoprotein</keyword>
<keyword evidence="2" id="KW-0732">Signal</keyword>
<keyword evidence="3" id="KW-0274">FAD</keyword>
<accession>L0WBY2</accession>
<dbReference type="PANTHER" id="PTHR46091:SF3">
    <property type="entry name" value="AMINE OXIDASE DOMAIN-CONTAINING PROTEIN"/>
    <property type="match status" value="1"/>
</dbReference>
<dbReference type="PANTHER" id="PTHR46091">
    <property type="entry name" value="BLR7054 PROTEIN"/>
    <property type="match status" value="1"/>
</dbReference>
<evidence type="ECO:0000256" key="1">
    <source>
        <dbReference type="ARBA" id="ARBA00022630"/>
    </source>
</evidence>
<organism evidence="7 8">
    <name type="scientific">Alcanivorax hongdengensis A-11-3</name>
    <dbReference type="NCBI Taxonomy" id="1177179"/>
    <lineage>
        <taxon>Bacteria</taxon>
        <taxon>Pseudomonadati</taxon>
        <taxon>Pseudomonadota</taxon>
        <taxon>Gammaproteobacteria</taxon>
        <taxon>Oceanospirillales</taxon>
        <taxon>Alcanivoracaceae</taxon>
        <taxon>Alcanivorax</taxon>
    </lineage>
</organism>
<dbReference type="SUPFAM" id="SSF51905">
    <property type="entry name" value="FAD/NAD(P)-binding domain"/>
    <property type="match status" value="1"/>
</dbReference>
<evidence type="ECO:0000256" key="5">
    <source>
        <dbReference type="ARBA" id="ARBA00023027"/>
    </source>
</evidence>
<evidence type="ECO:0000256" key="4">
    <source>
        <dbReference type="ARBA" id="ARBA00022857"/>
    </source>
</evidence>
<dbReference type="STRING" id="1177179.A11A3_09820"/>
<dbReference type="PATRIC" id="fig|1177179.3.peg.1955"/>
<protein>
    <submittedName>
        <fullName evidence="7">FAD dependent oxidoreductase</fullName>
    </submittedName>
</protein>
<evidence type="ECO:0000256" key="3">
    <source>
        <dbReference type="ARBA" id="ARBA00022827"/>
    </source>
</evidence>
<gene>
    <name evidence="7" type="ORF">A11A3_09820</name>
</gene>
<dbReference type="RefSeq" id="WP_008929142.1">
    <property type="nucleotide sequence ID" value="NZ_AMRJ01000013.1"/>
</dbReference>
<evidence type="ECO:0000313" key="8">
    <source>
        <dbReference type="Proteomes" id="UP000010164"/>
    </source>
</evidence>
<dbReference type="Proteomes" id="UP000010164">
    <property type="component" value="Unassembled WGS sequence"/>
</dbReference>
<comment type="caution">
    <text evidence="7">The sequence shown here is derived from an EMBL/GenBank/DDBJ whole genome shotgun (WGS) entry which is preliminary data.</text>
</comment>
<dbReference type="EMBL" id="AMRJ01000013">
    <property type="protein sequence ID" value="EKF74288.1"/>
    <property type="molecule type" value="Genomic_DNA"/>
</dbReference>
<evidence type="ECO:0000259" key="6">
    <source>
        <dbReference type="Pfam" id="PF01593"/>
    </source>
</evidence>
<dbReference type="InterPro" id="IPR002937">
    <property type="entry name" value="Amino_oxidase"/>
</dbReference>
<dbReference type="GO" id="GO:0016491">
    <property type="term" value="F:oxidoreductase activity"/>
    <property type="evidence" value="ECO:0007669"/>
    <property type="project" value="InterPro"/>
</dbReference>
<proteinExistence type="predicted"/>
<keyword evidence="8" id="KW-1185">Reference proteome</keyword>
<keyword evidence="5" id="KW-0520">NAD</keyword>
<evidence type="ECO:0000313" key="7">
    <source>
        <dbReference type="EMBL" id="EKF74288.1"/>
    </source>
</evidence>
<sequence>MSNLQPSTLRVGRRYRANRLAGPYDAIVIGSGIGGLTTADCLSKMGRKVLVLEQHYTAGGFTHSYDRNGYEWDVGVHYIGDMGADHTMGKRLFDYITDGRLRWAPMDDHYDRLFIGGRQIDLVAGPKAFADELKKHFPDEARAIDTYLDYLAQVSRAMPGVTLAKIVPGWASGALRKLTQRRAPDYLNRPTKDVLETLTDNQELIAALTGQWGDNGLPPDQSSFIIHALIARHYLHGGYYPVGGASEMAKTIIPVIQQSGGEVFTYADVQEILIENGKAVGVRMADGQHIHAPAVISNAGVFNTFGQLLPAQAPHKRFYADKLQQVQRSMASVCLYIGLQDSAENLKLPKTNFWIYPDSDYRSSLEAFLANPDQHDIPLTYISFPSAKDPSFAERYPGRATIEIVAPGPFEWYADWADKPWGKRGEDYQAKKDAYALRLLEKLYEKMPHLRGKVDYYELSTPLSTDYFCRYSKGEIYGLDHTPERFEQDWLRPKTRIPGLYLTGQDIMTCGVVGAMIGGLLTTLAVSGLKGLPLAKKIFVG</sequence>
<dbReference type="OrthoDB" id="9774675at2"/>
<dbReference type="eggNOG" id="COG1233">
    <property type="taxonomic scope" value="Bacteria"/>
</dbReference>
<dbReference type="Pfam" id="PF01593">
    <property type="entry name" value="Amino_oxidase"/>
    <property type="match status" value="1"/>
</dbReference>
<dbReference type="InterPro" id="IPR036188">
    <property type="entry name" value="FAD/NAD-bd_sf"/>
</dbReference>